<dbReference type="Pfam" id="PF00356">
    <property type="entry name" value="LacI"/>
    <property type="match status" value="1"/>
</dbReference>
<dbReference type="PROSITE" id="PS50932">
    <property type="entry name" value="HTH_LACI_2"/>
    <property type="match status" value="1"/>
</dbReference>
<dbReference type="PANTHER" id="PTHR30146:SF138">
    <property type="entry name" value="TRANSCRIPTIONAL REGULATORY PROTEIN"/>
    <property type="match status" value="1"/>
</dbReference>
<dbReference type="Gene3D" id="1.10.260.40">
    <property type="entry name" value="lambda repressor-like DNA-binding domains"/>
    <property type="match status" value="1"/>
</dbReference>
<dbReference type="InterPro" id="IPR000843">
    <property type="entry name" value="HTH_LacI"/>
</dbReference>
<dbReference type="SMART" id="SM00354">
    <property type="entry name" value="HTH_LACI"/>
    <property type="match status" value="1"/>
</dbReference>
<dbReference type="Pfam" id="PF13377">
    <property type="entry name" value="Peripla_BP_3"/>
    <property type="match status" value="1"/>
</dbReference>
<keyword evidence="3" id="KW-0804">Transcription</keyword>
<protein>
    <submittedName>
        <fullName evidence="5">LacI family transcriptional regulator</fullName>
    </submittedName>
</protein>
<feature type="domain" description="HTH lacI-type" evidence="4">
    <location>
        <begin position="7"/>
        <end position="61"/>
    </location>
</feature>
<dbReference type="CDD" id="cd06267">
    <property type="entry name" value="PBP1_LacI_sugar_binding-like"/>
    <property type="match status" value="1"/>
</dbReference>
<dbReference type="SUPFAM" id="SSF47413">
    <property type="entry name" value="lambda repressor-like DNA-binding domains"/>
    <property type="match status" value="1"/>
</dbReference>
<dbReference type="CDD" id="cd01392">
    <property type="entry name" value="HTH_LacI"/>
    <property type="match status" value="1"/>
</dbReference>
<sequence>MDEHRVPTIYDVAKACGVAPSTVSRAFSRPGRVNAETAARIRKVAEEIGYRANPLARALPTGKTSLLALVVSDVTNPFYFEIIRGAELAANEADYTLLVADVYESAAVERKALERALPLVEGVVLGTSRMSDSAIRVMAQQRPTVVLNRVLTGIPSVITDNARGTRRAMEHLVDLEHRSIGYVAGPEASWADGMRWRAMREAAEALDVRVQRFGPVAPTLGGGTEIAAVVAESAVTAVVAYNDLVAIGLMRGLAAAGVRVPRDVSVVGFDDIFGAELCSPALTTVAAPLAALGRYAVQTLLTGMSSRTPPQVRPALLPAELVVRESTARRARRRRSRAVS</sequence>
<dbReference type="EMBL" id="JAUSVB010000002">
    <property type="protein sequence ID" value="MDQ0373807.1"/>
    <property type="molecule type" value="Genomic_DNA"/>
</dbReference>
<proteinExistence type="predicted"/>
<name>A0ABU0EG66_9CELL</name>
<gene>
    <name evidence="5" type="ORF">J2X26_002118</name>
</gene>
<reference evidence="5 6" key="1">
    <citation type="submission" date="2023-07" db="EMBL/GenBank/DDBJ databases">
        <title>Sorghum-associated microbial communities from plants grown in Nebraska, USA.</title>
        <authorList>
            <person name="Schachtman D."/>
        </authorList>
    </citation>
    <scope>NUCLEOTIDE SEQUENCE [LARGE SCALE GENOMIC DNA]</scope>
    <source>
        <strain evidence="5 6">BE332</strain>
    </source>
</reference>
<dbReference type="InterPro" id="IPR046335">
    <property type="entry name" value="LacI/GalR-like_sensor"/>
</dbReference>
<organism evidence="5 6">
    <name type="scientific">Cellulomonas humilata</name>
    <dbReference type="NCBI Taxonomy" id="144055"/>
    <lineage>
        <taxon>Bacteria</taxon>
        <taxon>Bacillati</taxon>
        <taxon>Actinomycetota</taxon>
        <taxon>Actinomycetes</taxon>
        <taxon>Micrococcales</taxon>
        <taxon>Cellulomonadaceae</taxon>
        <taxon>Cellulomonas</taxon>
    </lineage>
</organism>
<evidence type="ECO:0000313" key="5">
    <source>
        <dbReference type="EMBL" id="MDQ0373807.1"/>
    </source>
</evidence>
<evidence type="ECO:0000259" key="4">
    <source>
        <dbReference type="PROSITE" id="PS50932"/>
    </source>
</evidence>
<dbReference type="Proteomes" id="UP001239626">
    <property type="component" value="Unassembled WGS sequence"/>
</dbReference>
<dbReference type="InterPro" id="IPR028082">
    <property type="entry name" value="Peripla_BP_I"/>
</dbReference>
<evidence type="ECO:0000256" key="3">
    <source>
        <dbReference type="ARBA" id="ARBA00023163"/>
    </source>
</evidence>
<evidence type="ECO:0000256" key="1">
    <source>
        <dbReference type="ARBA" id="ARBA00023015"/>
    </source>
</evidence>
<keyword evidence="6" id="KW-1185">Reference proteome</keyword>
<dbReference type="RefSeq" id="WP_307492064.1">
    <property type="nucleotide sequence ID" value="NZ_JAUSVB010000002.1"/>
</dbReference>
<keyword evidence="2" id="KW-0238">DNA-binding</keyword>
<dbReference type="PANTHER" id="PTHR30146">
    <property type="entry name" value="LACI-RELATED TRANSCRIPTIONAL REPRESSOR"/>
    <property type="match status" value="1"/>
</dbReference>
<accession>A0ABU0EG66</accession>
<dbReference type="Gene3D" id="3.40.50.2300">
    <property type="match status" value="2"/>
</dbReference>
<comment type="caution">
    <text evidence="5">The sequence shown here is derived from an EMBL/GenBank/DDBJ whole genome shotgun (WGS) entry which is preliminary data.</text>
</comment>
<keyword evidence="1" id="KW-0805">Transcription regulation</keyword>
<evidence type="ECO:0000313" key="6">
    <source>
        <dbReference type="Proteomes" id="UP001239626"/>
    </source>
</evidence>
<dbReference type="SUPFAM" id="SSF53822">
    <property type="entry name" value="Periplasmic binding protein-like I"/>
    <property type="match status" value="1"/>
</dbReference>
<evidence type="ECO:0000256" key="2">
    <source>
        <dbReference type="ARBA" id="ARBA00023125"/>
    </source>
</evidence>
<dbReference type="InterPro" id="IPR010982">
    <property type="entry name" value="Lambda_DNA-bd_dom_sf"/>
</dbReference>